<feature type="transmembrane region" description="Helical" evidence="1">
    <location>
        <begin position="95"/>
        <end position="112"/>
    </location>
</feature>
<dbReference type="RefSeq" id="XP_056481717.1">
    <property type="nucleotide sequence ID" value="XM_056638210.1"/>
</dbReference>
<keyword evidence="1" id="KW-0472">Membrane</keyword>
<proteinExistence type="predicted"/>
<keyword evidence="1" id="KW-0812">Transmembrane</keyword>
<comment type="caution">
    <text evidence="2">The sequence shown here is derived from an EMBL/GenBank/DDBJ whole genome shotgun (WGS) entry which is preliminary data.</text>
</comment>
<evidence type="ECO:0000313" key="3">
    <source>
        <dbReference type="Proteomes" id="UP001147747"/>
    </source>
</evidence>
<dbReference type="Proteomes" id="UP001147747">
    <property type="component" value="Unassembled WGS sequence"/>
</dbReference>
<gene>
    <name evidence="2" type="ORF">N7509_013573</name>
</gene>
<dbReference type="EMBL" id="JAPZBU010000012">
    <property type="protein sequence ID" value="KAJ5376687.1"/>
    <property type="molecule type" value="Genomic_DNA"/>
</dbReference>
<reference evidence="2" key="1">
    <citation type="submission" date="2022-12" db="EMBL/GenBank/DDBJ databases">
        <authorList>
            <person name="Petersen C."/>
        </authorList>
    </citation>
    <scope>NUCLEOTIDE SEQUENCE</scope>
    <source>
        <strain evidence="2">IBT 29677</strain>
    </source>
</reference>
<dbReference type="OrthoDB" id="10372207at2759"/>
<name>A0A9W9SDK6_9EURO</name>
<evidence type="ECO:0000313" key="2">
    <source>
        <dbReference type="EMBL" id="KAJ5376687.1"/>
    </source>
</evidence>
<organism evidence="2 3">
    <name type="scientific">Penicillium cosmopolitanum</name>
    <dbReference type="NCBI Taxonomy" id="1131564"/>
    <lineage>
        <taxon>Eukaryota</taxon>
        <taxon>Fungi</taxon>
        <taxon>Dikarya</taxon>
        <taxon>Ascomycota</taxon>
        <taxon>Pezizomycotina</taxon>
        <taxon>Eurotiomycetes</taxon>
        <taxon>Eurotiomycetidae</taxon>
        <taxon>Eurotiales</taxon>
        <taxon>Aspergillaceae</taxon>
        <taxon>Penicillium</taxon>
    </lineage>
</organism>
<protein>
    <submittedName>
        <fullName evidence="2">Uncharacterized protein</fullName>
    </submittedName>
</protein>
<dbReference type="GeneID" id="81377190"/>
<reference evidence="2" key="2">
    <citation type="journal article" date="2023" name="IMA Fungus">
        <title>Comparative genomic study of the Penicillium genus elucidates a diverse pangenome and 15 lateral gene transfer events.</title>
        <authorList>
            <person name="Petersen C."/>
            <person name="Sorensen T."/>
            <person name="Nielsen M.R."/>
            <person name="Sondergaard T.E."/>
            <person name="Sorensen J.L."/>
            <person name="Fitzpatrick D.A."/>
            <person name="Frisvad J.C."/>
            <person name="Nielsen K.L."/>
        </authorList>
    </citation>
    <scope>NUCLEOTIDE SEQUENCE</scope>
    <source>
        <strain evidence="2">IBT 29677</strain>
    </source>
</reference>
<accession>A0A9W9SDK6</accession>
<keyword evidence="1" id="KW-1133">Transmembrane helix</keyword>
<keyword evidence="3" id="KW-1185">Reference proteome</keyword>
<sequence>MLDALPPLVTHQGTRLIAVLFPIRRYALVLGIWEGCLLDGMAMEWATQSITTIKCGLRHHIRRLDTSLLILCNTPIHHLYTHRLHLHHHHHHQDTLILILLNTLILILFTLSRRENQITRQLPDQFMNQLPNLVNAL</sequence>
<dbReference type="AlphaFoldDB" id="A0A9W9SDK6"/>
<evidence type="ECO:0000256" key="1">
    <source>
        <dbReference type="SAM" id="Phobius"/>
    </source>
</evidence>